<dbReference type="Proteomes" id="UP000250572">
    <property type="component" value="Unassembled WGS sequence"/>
</dbReference>
<dbReference type="EMBL" id="NHOQ01001369">
    <property type="protein sequence ID" value="PWA25035.1"/>
    <property type="molecule type" value="Genomic_DNA"/>
</dbReference>
<comment type="caution">
    <text evidence="1">The sequence shown here is derived from an EMBL/GenBank/DDBJ whole genome shotgun (WGS) entry which is preliminary data.</text>
</comment>
<name>A0A315VNC3_GAMAF</name>
<accession>A0A315VNC3</accession>
<keyword evidence="2" id="KW-1185">Reference proteome</keyword>
<feature type="non-terminal residue" evidence="1">
    <location>
        <position position="76"/>
    </location>
</feature>
<evidence type="ECO:0000313" key="1">
    <source>
        <dbReference type="EMBL" id="PWA25035.1"/>
    </source>
</evidence>
<evidence type="ECO:0000313" key="2">
    <source>
        <dbReference type="Proteomes" id="UP000250572"/>
    </source>
</evidence>
<organism evidence="1 2">
    <name type="scientific">Gambusia affinis</name>
    <name type="common">Western mosquitofish</name>
    <name type="synonym">Heterandria affinis</name>
    <dbReference type="NCBI Taxonomy" id="33528"/>
    <lineage>
        <taxon>Eukaryota</taxon>
        <taxon>Metazoa</taxon>
        <taxon>Chordata</taxon>
        <taxon>Craniata</taxon>
        <taxon>Vertebrata</taxon>
        <taxon>Euteleostomi</taxon>
        <taxon>Actinopterygii</taxon>
        <taxon>Neopterygii</taxon>
        <taxon>Teleostei</taxon>
        <taxon>Neoteleostei</taxon>
        <taxon>Acanthomorphata</taxon>
        <taxon>Ovalentaria</taxon>
        <taxon>Atherinomorphae</taxon>
        <taxon>Cyprinodontiformes</taxon>
        <taxon>Poeciliidae</taxon>
        <taxon>Poeciliinae</taxon>
        <taxon>Gambusia</taxon>
    </lineage>
</organism>
<dbReference type="AlphaFoldDB" id="A0A315VNC3"/>
<protein>
    <submittedName>
        <fullName evidence="1">Uncharacterized protein</fullName>
    </submittedName>
</protein>
<feature type="non-terminal residue" evidence="1">
    <location>
        <position position="1"/>
    </location>
</feature>
<proteinExistence type="predicted"/>
<gene>
    <name evidence="1" type="ORF">CCH79_00016016</name>
</gene>
<sequence length="76" mass="8612">TKSARPRVRRDSEIPPQRNFISETTQVKSLIAATEGSSANPHKRKSLIHIKNRNIWNCEETSFSPPAFHHCGDNSQ</sequence>
<reference evidence="1 2" key="1">
    <citation type="journal article" date="2018" name="G3 (Bethesda)">
        <title>A High-Quality Reference Genome for the Invasive Mosquitofish Gambusia affinis Using a Chicago Library.</title>
        <authorList>
            <person name="Hoffberg S.L."/>
            <person name="Troendle N.J."/>
            <person name="Glenn T.C."/>
            <person name="Mahmud O."/>
            <person name="Louha S."/>
            <person name="Chalopin D."/>
            <person name="Bennetzen J.L."/>
            <person name="Mauricio R."/>
        </authorList>
    </citation>
    <scope>NUCLEOTIDE SEQUENCE [LARGE SCALE GENOMIC DNA]</scope>
    <source>
        <strain evidence="1">NE01/NJP1002.9</strain>
        <tissue evidence="1">Muscle</tissue>
    </source>
</reference>